<reference evidence="2" key="1">
    <citation type="submission" date="2021-03" db="EMBL/GenBank/DDBJ databases">
        <title>Streptomyces poriferae sp. nov., a novel marine sponge-derived Actinobacteria species with anti-MRSA activity.</title>
        <authorList>
            <person name="Sandoval-Powers M."/>
            <person name="Kralova S."/>
            <person name="Nguyen G.-S."/>
            <person name="Fawwal D."/>
            <person name="Degnes K."/>
            <person name="Klinkenberg G."/>
            <person name="Sletta H."/>
            <person name="Wentzel A."/>
            <person name="Liles M.R."/>
        </authorList>
    </citation>
    <scope>NUCLEOTIDE SEQUENCE</scope>
    <source>
        <strain evidence="2">DSM 41794</strain>
    </source>
</reference>
<dbReference type="GO" id="GO:0003677">
    <property type="term" value="F:DNA binding"/>
    <property type="evidence" value="ECO:0007669"/>
    <property type="project" value="InterPro"/>
</dbReference>
<dbReference type="SMART" id="SM00530">
    <property type="entry name" value="HTH_XRE"/>
    <property type="match status" value="1"/>
</dbReference>
<dbReference type="Proteomes" id="UP000664167">
    <property type="component" value="Unassembled WGS sequence"/>
</dbReference>
<gene>
    <name evidence="2" type="ORF">J0695_08755</name>
</gene>
<name>A0A939F5K3_9ACTN</name>
<dbReference type="InterPro" id="IPR010982">
    <property type="entry name" value="Lambda_DNA-bd_dom_sf"/>
</dbReference>
<dbReference type="CDD" id="cd00093">
    <property type="entry name" value="HTH_XRE"/>
    <property type="match status" value="1"/>
</dbReference>
<accession>A0A939F5K3</accession>
<dbReference type="Gene3D" id="1.10.260.40">
    <property type="entry name" value="lambda repressor-like DNA-binding domains"/>
    <property type="match status" value="1"/>
</dbReference>
<sequence length="422" mass="44640">MLERPQTFGSALRRARLSAGLTLAQLSDRVHYSKGQLSKVETGHKRPTEELARLCDGQLDADGVLLALLPRPASTDNAAGGPEYAGSPPRPHTVGRRDVMTTGMASALGLAAFGGTAAPQGTADGTLLDVWQSLFDQFRRLGQSAPPAAVLPALAEQTRALRALAARSGPRTGRCLIALCARYAEFAGWMAQESGDVPAAQRWTDHAVDLADAAGETELASYALVRRGLIAYYKGDAADTIALARAVPSRGTPARVLGLAAQREAQGHALTGDYGACMRALDRARVHLSHDAMDTDRPVLGTTHLADPVAMVTAWSLLDLGRPVQAAAALDTEMAHIPPGALRTRARYGTRQALAHALSGEIRHACELSAQLMDAAHLVDSSTIAHDLRRLARVLGRHPSHPSVHELSPLLTFVLSPASPLS</sequence>
<keyword evidence="3" id="KW-1185">Reference proteome</keyword>
<comment type="caution">
    <text evidence="2">The sequence shown here is derived from an EMBL/GenBank/DDBJ whole genome shotgun (WGS) entry which is preliminary data.</text>
</comment>
<evidence type="ECO:0000313" key="3">
    <source>
        <dbReference type="Proteomes" id="UP000664167"/>
    </source>
</evidence>
<dbReference type="AlphaFoldDB" id="A0A939F5K3"/>
<dbReference type="RefSeq" id="WP_206961307.1">
    <property type="nucleotide sequence ID" value="NZ_BAAAJJ010000005.1"/>
</dbReference>
<evidence type="ECO:0000313" key="2">
    <source>
        <dbReference type="EMBL" id="MBO0511904.1"/>
    </source>
</evidence>
<evidence type="ECO:0000259" key="1">
    <source>
        <dbReference type="PROSITE" id="PS50943"/>
    </source>
</evidence>
<proteinExistence type="predicted"/>
<dbReference type="PROSITE" id="PS50943">
    <property type="entry name" value="HTH_CROC1"/>
    <property type="match status" value="1"/>
</dbReference>
<dbReference type="SUPFAM" id="SSF47413">
    <property type="entry name" value="lambda repressor-like DNA-binding domains"/>
    <property type="match status" value="1"/>
</dbReference>
<feature type="domain" description="HTH cro/C1-type" evidence="1">
    <location>
        <begin position="12"/>
        <end position="66"/>
    </location>
</feature>
<dbReference type="Pfam" id="PF13560">
    <property type="entry name" value="HTH_31"/>
    <property type="match status" value="1"/>
</dbReference>
<organism evidence="2 3">
    <name type="scientific">Streptomyces beijiangensis</name>
    <dbReference type="NCBI Taxonomy" id="163361"/>
    <lineage>
        <taxon>Bacteria</taxon>
        <taxon>Bacillati</taxon>
        <taxon>Actinomycetota</taxon>
        <taxon>Actinomycetes</taxon>
        <taxon>Kitasatosporales</taxon>
        <taxon>Streptomycetaceae</taxon>
        <taxon>Streptomyces</taxon>
    </lineage>
</organism>
<dbReference type="EMBL" id="JAFLRJ010000075">
    <property type="protein sequence ID" value="MBO0511904.1"/>
    <property type="molecule type" value="Genomic_DNA"/>
</dbReference>
<protein>
    <submittedName>
        <fullName evidence="2">Helix-turn-helix transcriptional regulator</fullName>
    </submittedName>
</protein>
<dbReference type="InterPro" id="IPR001387">
    <property type="entry name" value="Cro/C1-type_HTH"/>
</dbReference>